<proteinExistence type="predicted"/>
<sequence>MKTKLILALTLSVLAANTFAADGSDRTKSADFINGASAAIETSHTGTYAADGFDKTSLGKAVAADGFDKTNLGKTVAADGFDKTGTAAAIS</sequence>
<dbReference type="AlphaFoldDB" id="A0A0A6D5S2"/>
<organism evidence="2 3">
    <name type="scientific">Pseudomonas chlororaphis</name>
    <dbReference type="NCBI Taxonomy" id="587753"/>
    <lineage>
        <taxon>Bacteria</taxon>
        <taxon>Pseudomonadati</taxon>
        <taxon>Pseudomonadota</taxon>
        <taxon>Gammaproteobacteria</taxon>
        <taxon>Pseudomonadales</taxon>
        <taxon>Pseudomonadaceae</taxon>
        <taxon>Pseudomonas</taxon>
    </lineage>
</organism>
<dbReference type="OrthoDB" id="7031912at2"/>
<protein>
    <recommendedName>
        <fullName evidence="4">Heme utilization protein</fullName>
    </recommendedName>
</protein>
<evidence type="ECO:0000313" key="3">
    <source>
        <dbReference type="Proteomes" id="UP000030564"/>
    </source>
</evidence>
<feature type="chain" id="PRO_5002026497" description="Heme utilization protein" evidence="1">
    <location>
        <begin position="21"/>
        <end position="91"/>
    </location>
</feature>
<reference evidence="2 3" key="1">
    <citation type="submission" date="2014-10" db="EMBL/GenBank/DDBJ databases">
        <title>Draft genome sequence of Pseudomonas chlororaphis EA105.</title>
        <authorList>
            <person name="McCully L.M."/>
            <person name="Bitzer A.S."/>
            <person name="Spence C."/>
            <person name="Bais H."/>
            <person name="Silby M.W."/>
        </authorList>
    </citation>
    <scope>NUCLEOTIDE SEQUENCE [LARGE SCALE GENOMIC DNA]</scope>
    <source>
        <strain evidence="2 3">EA105</strain>
    </source>
</reference>
<dbReference type="EMBL" id="JSFK01000026">
    <property type="protein sequence ID" value="KHA71108.1"/>
    <property type="molecule type" value="Genomic_DNA"/>
</dbReference>
<evidence type="ECO:0008006" key="4">
    <source>
        <dbReference type="Google" id="ProtNLM"/>
    </source>
</evidence>
<gene>
    <name evidence="2" type="ORF">NZ35_22555</name>
</gene>
<dbReference type="Proteomes" id="UP000030564">
    <property type="component" value="Unassembled WGS sequence"/>
</dbReference>
<comment type="caution">
    <text evidence="2">The sequence shown here is derived from an EMBL/GenBank/DDBJ whole genome shotgun (WGS) entry which is preliminary data.</text>
</comment>
<evidence type="ECO:0000256" key="1">
    <source>
        <dbReference type="SAM" id="SignalP"/>
    </source>
</evidence>
<keyword evidence="1" id="KW-0732">Signal</keyword>
<name>A0A0A6D5S2_9PSED</name>
<evidence type="ECO:0000313" key="2">
    <source>
        <dbReference type="EMBL" id="KHA71108.1"/>
    </source>
</evidence>
<accession>A0A0A6D5S2</accession>
<dbReference type="PATRIC" id="fig|587753.9.peg.3172"/>
<feature type="signal peptide" evidence="1">
    <location>
        <begin position="1"/>
        <end position="20"/>
    </location>
</feature>